<dbReference type="InterPro" id="IPR036412">
    <property type="entry name" value="HAD-like_sf"/>
</dbReference>
<dbReference type="SFLD" id="SFLDG01129">
    <property type="entry name" value="C1.5:_HAD__Beta-PGM__Phosphata"/>
    <property type="match status" value="1"/>
</dbReference>
<dbReference type="SUPFAM" id="SSF56784">
    <property type="entry name" value="HAD-like"/>
    <property type="match status" value="1"/>
</dbReference>
<dbReference type="Gene3D" id="3.40.50.1000">
    <property type="entry name" value="HAD superfamily/HAD-like"/>
    <property type="match status" value="1"/>
</dbReference>
<dbReference type="PANTHER" id="PTHR43434">
    <property type="entry name" value="PHOSPHOGLYCOLATE PHOSPHATASE"/>
    <property type="match status" value="1"/>
</dbReference>
<comment type="caution">
    <text evidence="1">The sequence shown here is derived from an EMBL/GenBank/DDBJ whole genome shotgun (WGS) entry which is preliminary data.</text>
</comment>
<dbReference type="SFLD" id="SFLDS00003">
    <property type="entry name" value="Haloacid_Dehalogenase"/>
    <property type="match status" value="1"/>
</dbReference>
<organism evidence="1 2">
    <name type="scientific">Parascardovia denticolens DSM 10105 = JCM 12538</name>
    <dbReference type="NCBI Taxonomy" id="864564"/>
    <lineage>
        <taxon>Bacteria</taxon>
        <taxon>Bacillati</taxon>
        <taxon>Actinomycetota</taxon>
        <taxon>Actinomycetes</taxon>
        <taxon>Bifidobacteriales</taxon>
        <taxon>Bifidobacteriaceae</taxon>
        <taxon>Parascardovia</taxon>
    </lineage>
</organism>
<dbReference type="PATRIC" id="fig|864564.6.peg.944"/>
<dbReference type="RefSeq" id="WP_006290395.1">
    <property type="nucleotide sequence ID" value="NZ_AP012333.1"/>
</dbReference>
<name>E6JY87_PARDN</name>
<dbReference type="EMBL" id="AEON01000001">
    <property type="protein sequence ID" value="EFT83764.1"/>
    <property type="molecule type" value="Genomic_DNA"/>
</dbReference>
<dbReference type="GO" id="GO:0004713">
    <property type="term" value="F:protein tyrosine kinase activity"/>
    <property type="evidence" value="ECO:0007669"/>
    <property type="project" value="TreeGrafter"/>
</dbReference>
<dbReference type="GO" id="GO:0016787">
    <property type="term" value="F:hydrolase activity"/>
    <property type="evidence" value="ECO:0007669"/>
    <property type="project" value="UniProtKB-KW"/>
</dbReference>
<dbReference type="Proteomes" id="UP000004946">
    <property type="component" value="Chromosome"/>
</dbReference>
<sequence>MTFTLTHPDQVVLLDLDGTLTKSEEGILAAARYAYKCAGKSIPDPETLQTFVGPALVESFSKYGFSQDELPQAVADYRRAYMGQPMFDDPLHPGEKIPSMYLNQVYAGIVPSLRQLRSQGYPLVIATAKPEPQALDICRYFGLMDEVDALFGASMDMSRLHKADVIRYAFSSLGFDAGLGDRALIIGDRWTDIDGGHEVGIKAIGVRWGYAPAGELEAHGADLIIDRVSQIPAAVGQVFSGFSAD</sequence>
<dbReference type="GO" id="GO:0005829">
    <property type="term" value="C:cytosol"/>
    <property type="evidence" value="ECO:0007669"/>
    <property type="project" value="TreeGrafter"/>
</dbReference>
<dbReference type="HOGENOM" id="CLU_045011_19_4_11"/>
<dbReference type="Gene3D" id="1.10.150.240">
    <property type="entry name" value="Putative phosphatase, domain 2"/>
    <property type="match status" value="1"/>
</dbReference>
<dbReference type="PANTHER" id="PTHR43434:SF20">
    <property type="entry name" value="5'-NUCLEOTIDASE"/>
    <property type="match status" value="1"/>
</dbReference>
<dbReference type="KEGG" id="pdo:PSDT_0861"/>
<accession>E6JY87</accession>
<protein>
    <submittedName>
        <fullName evidence="1">Haloacid dehalogenase-like hydrolase</fullName>
    </submittedName>
</protein>
<dbReference type="Pfam" id="PF13419">
    <property type="entry name" value="HAD_2"/>
    <property type="match status" value="1"/>
</dbReference>
<dbReference type="InterPro" id="IPR023214">
    <property type="entry name" value="HAD_sf"/>
</dbReference>
<dbReference type="InterPro" id="IPR023198">
    <property type="entry name" value="PGP-like_dom2"/>
</dbReference>
<dbReference type="eggNOG" id="COG0546">
    <property type="taxonomic scope" value="Bacteria"/>
</dbReference>
<reference evidence="1 2" key="1">
    <citation type="submission" date="2010-12" db="EMBL/GenBank/DDBJ databases">
        <authorList>
            <person name="Muzny D."/>
            <person name="Qin X."/>
            <person name="Buhay C."/>
            <person name="Dugan-Rocha S."/>
            <person name="Ding Y."/>
            <person name="Chen G."/>
            <person name="Hawes A."/>
            <person name="Holder M."/>
            <person name="Jhangiani S."/>
            <person name="Johnson A."/>
            <person name="Khan Z."/>
            <person name="Li Z."/>
            <person name="Liu W."/>
            <person name="Liu X."/>
            <person name="Perez L."/>
            <person name="Shen H."/>
            <person name="Wang Q."/>
            <person name="Watt J."/>
            <person name="Xi L."/>
            <person name="Xin Y."/>
            <person name="Zhou J."/>
            <person name="Deng J."/>
            <person name="Jiang H."/>
            <person name="Liu Y."/>
            <person name="Qu J."/>
            <person name="Song X.-Z."/>
            <person name="Zhang L."/>
            <person name="Villasana D."/>
            <person name="Johnson A."/>
            <person name="Liu J."/>
            <person name="Liyanage D."/>
            <person name="Lorensuhewa L."/>
            <person name="Robinson T."/>
            <person name="Song A."/>
            <person name="Song B.-B."/>
            <person name="Dinh H."/>
            <person name="Thornton R."/>
            <person name="Coyle M."/>
            <person name="Francisco L."/>
            <person name="Jackson L."/>
            <person name="Javaid M."/>
            <person name="Korchina V."/>
            <person name="Kovar C."/>
            <person name="Mata R."/>
            <person name="Mathew T."/>
            <person name="Ngo R."/>
            <person name="Nguyen L."/>
            <person name="Nguyen N."/>
            <person name="Okwuonu G."/>
            <person name="Ongeri F."/>
            <person name="Pham C."/>
            <person name="Simmons D."/>
            <person name="Wilczek-Boney K."/>
            <person name="Hale W."/>
            <person name="Jakkamsetti A."/>
            <person name="Pham P."/>
            <person name="Ruth R."/>
            <person name="San Lucas F."/>
            <person name="Warren J."/>
            <person name="Zhang J."/>
            <person name="Zhao Z."/>
            <person name="Zhou C."/>
            <person name="Zhu D."/>
            <person name="Lee S."/>
            <person name="Bess C."/>
            <person name="Blankenburg K."/>
            <person name="Forbes L."/>
            <person name="Fu Q."/>
            <person name="Gubbala S."/>
            <person name="Hirani K."/>
            <person name="Jayaseelan J.C."/>
            <person name="Lara F."/>
            <person name="Munidasa M."/>
            <person name="Palculict T."/>
            <person name="Patil S."/>
            <person name="Pu L.-L."/>
            <person name="Saada N."/>
            <person name="Tang L."/>
            <person name="Weissenberger G."/>
            <person name="Zhu Y."/>
            <person name="Hemphill L."/>
            <person name="Shang Y."/>
            <person name="Youmans B."/>
            <person name="Ayvaz T."/>
            <person name="Ross M."/>
            <person name="Santibanez J."/>
            <person name="Aqrawi P."/>
            <person name="Gross S."/>
            <person name="Joshi V."/>
            <person name="Fowler G."/>
            <person name="Nazareth L."/>
            <person name="Reid J."/>
            <person name="Worley K."/>
            <person name="Petrosino J."/>
            <person name="Highlander S."/>
            <person name="Gibbs R."/>
        </authorList>
    </citation>
    <scope>NUCLEOTIDE SEQUENCE [LARGE SCALE GENOMIC DNA]</scope>
    <source>
        <strain evidence="1 2">DSM 10105</strain>
    </source>
</reference>
<dbReference type="AlphaFoldDB" id="E6JY87"/>
<proteinExistence type="predicted"/>
<keyword evidence="1" id="KW-0378">Hydrolase</keyword>
<evidence type="ECO:0000313" key="2">
    <source>
        <dbReference type="Proteomes" id="UP000004946"/>
    </source>
</evidence>
<dbReference type="InterPro" id="IPR050155">
    <property type="entry name" value="HAD-like_hydrolase_sf"/>
</dbReference>
<dbReference type="InterPro" id="IPR041492">
    <property type="entry name" value="HAD_2"/>
</dbReference>
<keyword evidence="2" id="KW-1185">Reference proteome</keyword>
<gene>
    <name evidence="1" type="ORF">HMPREF0620_0769</name>
</gene>
<evidence type="ECO:0000313" key="1">
    <source>
        <dbReference type="EMBL" id="EFT83764.1"/>
    </source>
</evidence>